<feature type="compositionally biased region" description="Polar residues" evidence="2">
    <location>
        <begin position="249"/>
        <end position="267"/>
    </location>
</feature>
<protein>
    <submittedName>
        <fullName evidence="3">Uncharacterized protein</fullName>
    </submittedName>
</protein>
<feature type="compositionally biased region" description="Acidic residues" evidence="2">
    <location>
        <begin position="311"/>
        <end position="326"/>
    </location>
</feature>
<sequence length="383" mass="43020">MAFSPYLATYDKLPANHRVLETLIASLAPSRMTYKYASRCKQSITALNSLPLELQIPRTVRPHLAKAREMLSKGGIEAWLVDEEGTEIKHGVATPNGSDSIAVVPIDARKKYAVHWRKSPGSPPASYWTDVTIYSPGGDMPIFYRKCAHHWMDKDDPKTQKRSSKRLIGKYKKIGLRSPSLSSPTIGSAVRVTFRRAVIYPSEVMDEDGYWTPRIDLVNSVHARPDITFRFHFEVQGLIAPRQFAHRGTGQSCGNVDSSPISQSSGRTCVAKRRSDGSSSSSCQPQTPESYRVSKRRRTTPPAPPAFETSDREDTECDLADPLTDDPERDISVFKEKLEATNEDLNVAAEENKKWKQLERYASQITDNVMKMERIKVCMQLDA</sequence>
<dbReference type="AlphaFoldDB" id="A0A166VD24"/>
<dbReference type="EMBL" id="KV417485">
    <property type="protein sequence ID" value="KZP32598.1"/>
    <property type="molecule type" value="Genomic_DNA"/>
</dbReference>
<feature type="coiled-coil region" evidence="1">
    <location>
        <begin position="331"/>
        <end position="358"/>
    </location>
</feature>
<evidence type="ECO:0000256" key="2">
    <source>
        <dbReference type="SAM" id="MobiDB-lite"/>
    </source>
</evidence>
<feature type="region of interest" description="Disordered" evidence="2">
    <location>
        <begin position="248"/>
        <end position="326"/>
    </location>
</feature>
<evidence type="ECO:0000313" key="3">
    <source>
        <dbReference type="EMBL" id="KZP32598.1"/>
    </source>
</evidence>
<dbReference type="OrthoDB" id="3007511at2759"/>
<organism evidence="3 4">
    <name type="scientific">Athelia psychrophila</name>
    <dbReference type="NCBI Taxonomy" id="1759441"/>
    <lineage>
        <taxon>Eukaryota</taxon>
        <taxon>Fungi</taxon>
        <taxon>Dikarya</taxon>
        <taxon>Basidiomycota</taxon>
        <taxon>Agaricomycotina</taxon>
        <taxon>Agaricomycetes</taxon>
        <taxon>Agaricomycetidae</taxon>
        <taxon>Atheliales</taxon>
        <taxon>Atheliaceae</taxon>
        <taxon>Athelia</taxon>
    </lineage>
</organism>
<keyword evidence="1" id="KW-0175">Coiled coil</keyword>
<keyword evidence="4" id="KW-1185">Reference proteome</keyword>
<gene>
    <name evidence="3" type="ORF">FIBSPDRAFT_882443</name>
</gene>
<evidence type="ECO:0000313" key="4">
    <source>
        <dbReference type="Proteomes" id="UP000076532"/>
    </source>
</evidence>
<evidence type="ECO:0000256" key="1">
    <source>
        <dbReference type="SAM" id="Coils"/>
    </source>
</evidence>
<proteinExistence type="predicted"/>
<reference evidence="3 4" key="1">
    <citation type="journal article" date="2016" name="Mol. Biol. Evol.">
        <title>Comparative Genomics of Early-Diverging Mushroom-Forming Fungi Provides Insights into the Origins of Lignocellulose Decay Capabilities.</title>
        <authorList>
            <person name="Nagy L.G."/>
            <person name="Riley R."/>
            <person name="Tritt A."/>
            <person name="Adam C."/>
            <person name="Daum C."/>
            <person name="Floudas D."/>
            <person name="Sun H."/>
            <person name="Yadav J.S."/>
            <person name="Pangilinan J."/>
            <person name="Larsson K.H."/>
            <person name="Matsuura K."/>
            <person name="Barry K."/>
            <person name="Labutti K."/>
            <person name="Kuo R."/>
            <person name="Ohm R.A."/>
            <person name="Bhattacharya S.S."/>
            <person name="Shirouzu T."/>
            <person name="Yoshinaga Y."/>
            <person name="Martin F.M."/>
            <person name="Grigoriev I.V."/>
            <person name="Hibbett D.S."/>
        </authorList>
    </citation>
    <scope>NUCLEOTIDE SEQUENCE [LARGE SCALE GENOMIC DNA]</scope>
    <source>
        <strain evidence="3 4">CBS 109695</strain>
    </source>
</reference>
<accession>A0A166VD24</accession>
<name>A0A166VD24_9AGAM</name>
<dbReference type="Proteomes" id="UP000076532">
    <property type="component" value="Unassembled WGS sequence"/>
</dbReference>